<feature type="region of interest" description="Disordered" evidence="1">
    <location>
        <begin position="1"/>
        <end position="24"/>
    </location>
</feature>
<dbReference type="OrthoDB" id="1727538at2759"/>
<organism evidence="2 3">
    <name type="scientific">Jatropha curcas</name>
    <name type="common">Barbados nut</name>
    <dbReference type="NCBI Taxonomy" id="180498"/>
    <lineage>
        <taxon>Eukaryota</taxon>
        <taxon>Viridiplantae</taxon>
        <taxon>Streptophyta</taxon>
        <taxon>Embryophyta</taxon>
        <taxon>Tracheophyta</taxon>
        <taxon>Spermatophyta</taxon>
        <taxon>Magnoliopsida</taxon>
        <taxon>eudicotyledons</taxon>
        <taxon>Gunneridae</taxon>
        <taxon>Pentapetalae</taxon>
        <taxon>rosids</taxon>
        <taxon>fabids</taxon>
        <taxon>Malpighiales</taxon>
        <taxon>Euphorbiaceae</taxon>
        <taxon>Crotonoideae</taxon>
        <taxon>Jatropheae</taxon>
        <taxon>Jatropha</taxon>
    </lineage>
</organism>
<proteinExistence type="predicted"/>
<evidence type="ECO:0000313" key="3">
    <source>
        <dbReference type="Proteomes" id="UP000027138"/>
    </source>
</evidence>
<protein>
    <submittedName>
        <fullName evidence="2">Uncharacterized protein</fullName>
    </submittedName>
</protein>
<reference evidence="2 3" key="1">
    <citation type="journal article" date="2014" name="PLoS ONE">
        <title>Global Analysis of Gene Expression Profiles in Physic Nut (Jatropha curcas L.) Seedlings Exposed to Salt Stress.</title>
        <authorList>
            <person name="Zhang L."/>
            <person name="Zhang C."/>
            <person name="Wu P."/>
            <person name="Chen Y."/>
            <person name="Li M."/>
            <person name="Jiang H."/>
            <person name="Wu G."/>
        </authorList>
    </citation>
    <scope>NUCLEOTIDE SEQUENCE [LARGE SCALE GENOMIC DNA]</scope>
    <source>
        <strain evidence="3">cv. GZQX0401</strain>
        <tissue evidence="2">Young leaves</tissue>
    </source>
</reference>
<feature type="region of interest" description="Disordered" evidence="1">
    <location>
        <begin position="75"/>
        <end position="95"/>
    </location>
</feature>
<accession>A0A067K6W0</accession>
<gene>
    <name evidence="2" type="ORF">JCGZ_12303</name>
</gene>
<name>A0A067K6W0_JATCU</name>
<keyword evidence="3" id="KW-1185">Reference proteome</keyword>
<evidence type="ECO:0000256" key="1">
    <source>
        <dbReference type="SAM" id="MobiDB-lite"/>
    </source>
</evidence>
<dbReference type="AlphaFoldDB" id="A0A067K6W0"/>
<dbReference type="EMBL" id="KK914593">
    <property type="protein sequence ID" value="KDP31842.1"/>
    <property type="molecule type" value="Genomic_DNA"/>
</dbReference>
<dbReference type="PANTHER" id="PTHR35324:SF5">
    <property type="entry name" value="BHLH DOMAIN-CONTAINING PROTEIN"/>
    <property type="match status" value="1"/>
</dbReference>
<dbReference type="PANTHER" id="PTHR35324">
    <property type="entry name" value="BNAA08G03750D PROTEIN"/>
    <property type="match status" value="1"/>
</dbReference>
<evidence type="ECO:0000313" key="2">
    <source>
        <dbReference type="EMBL" id="KDP31842.1"/>
    </source>
</evidence>
<dbReference type="Proteomes" id="UP000027138">
    <property type="component" value="Unassembled WGS sequence"/>
</dbReference>
<sequence>MAFVIPQTQQSLSSSEDSDNQTQLLGPISKQLYIKSTSSSSSSSSSKALDKEVILKRIRHHRSLNKVKNAFQSFMSSSDSEHKRWLDPEDAFSSP</sequence>